<dbReference type="Gene3D" id="3.30.70.1440">
    <property type="entry name" value="Multidrug efflux transporter AcrB pore domain"/>
    <property type="match status" value="1"/>
</dbReference>
<dbReference type="GO" id="GO:0005886">
    <property type="term" value="C:plasma membrane"/>
    <property type="evidence" value="ECO:0007669"/>
    <property type="project" value="TreeGrafter"/>
</dbReference>
<dbReference type="RefSeq" id="WP_233352443.1">
    <property type="nucleotide sequence ID" value="NZ_BMFB01000004.1"/>
</dbReference>
<dbReference type="AlphaFoldDB" id="A0A3T0E5R5"/>
<sequence>MSGARPSGSPDTPADHGLPGAGLIRWFADNPVAANLVMILLLLSGAISAATMRTEVFPAFTPRTIIVSVLYPGATPEDVEQSITRRVEEAVIGLDGVREVRATASENVGTVTIEISEFANPRIVRDDVQTAVDSLVSFPPADAEQPQIRIPQPTTTVLTLVLTGAVDEGTLRRAAEQVERDLMAVNGISTVQLRGVRPYEIAISVSEEALRAYGLTFGDVAQALRAASIDLSGGQIRTGAGEFLLRTNARAETGEAFEEIILRALPDGSRIRVRDVATVTDGFAEDPLISLFNGRPAALVDVQLRGNEDLLRVRARAIDYVESAVLPPGISLSVASDQSQVFRDRVSLLARNAILGFTLVFLLLVLLLDLRLAFWVALGVPIAFLGGFTLFGAAGVTLNFITTFGLIIVLGIVVDAAIVVGENTDRERMKGRSNKEAAIAGVTGVAAPVLVGVLTTVAAFGPLVFITGTFGEITRPIPILVISILVVSLIVAFFVLPTQLAGGSTWSRGPMRSIQTWVDGYVAGFADNVLRGWTRFAGRMRYLVAVAGFCILIACFTLLGTGTVRFVFFPNIEADSITASLALPTGAPFEATRAAATRMLDEAEAMQAEYAERGEPVFESVSAVIGGRTSLFGGPGSVSSTSLASHLAQIEIRLTPSSQRRLSSTQLEREWRTRIGQLAGVERLTFTASAGPQNPDIAYQLSHPDNDELERAVNQLVAGLRDVEALSGIDSGYELGKRQLDFALTPAGDAAGLRAADIARQARQAFFGEEIQRIQRGSEEVRVFVRYPQAERTSLDDLSQFRVRTADGTAIPLSVAASMTETRSLTSINSVDGRRVIEVTADVDRSILTPDDARAIVENRLLADLVSQFPQLRWELSGAGRDQAEDFASIGQGFLFAIIIMYALLATQLGSYVQPLVILIAIPFGVGGAIFGHFLMGYDVSFPSLFGMVALSGVVVNASIVLMDRYNMNVARGYTPAEAISEATSRRFRPILITTLTTAFGLLPIMLETSPQAQFLVPMTISLGIGLLFASALILLLLPAYVLIVEDLRGVKVRAVQPHAEPAE</sequence>
<dbReference type="Gene3D" id="3.30.70.1320">
    <property type="entry name" value="Multidrug efflux transporter AcrB pore domain like"/>
    <property type="match status" value="1"/>
</dbReference>
<reference evidence="1 2" key="1">
    <citation type="submission" date="2016-12" db="EMBL/GenBank/DDBJ databases">
        <title>The genome of dimorphic prosthecate Glycocaulis alkaliphilus 6b-8t, isolated from crude oil dictates its adaptability in petroleum environments.</title>
        <authorList>
            <person name="Wu X.-L."/>
            <person name="Geng S."/>
        </authorList>
    </citation>
    <scope>NUCLEOTIDE SEQUENCE [LARGE SCALE GENOMIC DNA]</scope>
    <source>
        <strain evidence="1 2">6B-8</strain>
    </source>
</reference>
<proteinExistence type="predicted"/>
<dbReference type="Gene3D" id="3.30.70.1430">
    <property type="entry name" value="Multidrug efflux transporter AcrB pore domain"/>
    <property type="match status" value="2"/>
</dbReference>
<dbReference type="SUPFAM" id="SSF82866">
    <property type="entry name" value="Multidrug efflux transporter AcrB transmembrane domain"/>
    <property type="match status" value="2"/>
</dbReference>
<dbReference type="Proteomes" id="UP000286954">
    <property type="component" value="Chromosome"/>
</dbReference>
<dbReference type="SUPFAM" id="SSF82714">
    <property type="entry name" value="Multidrug efflux transporter AcrB TolC docking domain, DN and DC subdomains"/>
    <property type="match status" value="2"/>
</dbReference>
<dbReference type="PRINTS" id="PR00702">
    <property type="entry name" value="ACRIFLAVINRP"/>
</dbReference>
<dbReference type="GO" id="GO:0042910">
    <property type="term" value="F:xenobiotic transmembrane transporter activity"/>
    <property type="evidence" value="ECO:0007669"/>
    <property type="project" value="TreeGrafter"/>
</dbReference>
<dbReference type="KEGG" id="gak:X907_0165"/>
<dbReference type="Gene3D" id="3.30.2090.10">
    <property type="entry name" value="Multidrug efflux transporter AcrB TolC docking domain, DN and DC subdomains"/>
    <property type="match status" value="2"/>
</dbReference>
<gene>
    <name evidence="1" type="ORF">X907_0165</name>
</gene>
<dbReference type="EMBL" id="CP018911">
    <property type="protein sequence ID" value="AZU02715.1"/>
    <property type="molecule type" value="Genomic_DNA"/>
</dbReference>
<evidence type="ECO:0000313" key="2">
    <source>
        <dbReference type="Proteomes" id="UP000286954"/>
    </source>
</evidence>
<organism evidence="1 2">
    <name type="scientific">Glycocaulis alkaliphilus</name>
    <dbReference type="NCBI Taxonomy" id="1434191"/>
    <lineage>
        <taxon>Bacteria</taxon>
        <taxon>Pseudomonadati</taxon>
        <taxon>Pseudomonadota</taxon>
        <taxon>Alphaproteobacteria</taxon>
        <taxon>Maricaulales</taxon>
        <taxon>Maricaulaceae</taxon>
        <taxon>Glycocaulis</taxon>
    </lineage>
</organism>
<evidence type="ECO:0000313" key="1">
    <source>
        <dbReference type="EMBL" id="AZU02715.1"/>
    </source>
</evidence>
<dbReference type="Gene3D" id="1.20.1640.10">
    <property type="entry name" value="Multidrug efflux transporter AcrB transmembrane domain"/>
    <property type="match status" value="2"/>
</dbReference>
<dbReference type="PANTHER" id="PTHR32063">
    <property type="match status" value="1"/>
</dbReference>
<name>A0A3T0E5R5_9PROT</name>
<dbReference type="PANTHER" id="PTHR32063:SF33">
    <property type="entry name" value="RND SUPERFAMILY EFFLUX PUMP PERMEASE COMPONENT"/>
    <property type="match status" value="1"/>
</dbReference>
<dbReference type="Pfam" id="PF00873">
    <property type="entry name" value="ACR_tran"/>
    <property type="match status" value="1"/>
</dbReference>
<keyword evidence="2" id="KW-1185">Reference proteome</keyword>
<dbReference type="InterPro" id="IPR001036">
    <property type="entry name" value="Acrflvin-R"/>
</dbReference>
<accession>A0A3T0E5R5</accession>
<protein>
    <submittedName>
        <fullName evidence="1">AcrB/AcrD/AcrF family cation efflux protein</fullName>
    </submittedName>
</protein>
<dbReference type="SUPFAM" id="SSF82693">
    <property type="entry name" value="Multidrug efflux transporter AcrB pore domain, PN1, PN2, PC1 and PC2 subdomains"/>
    <property type="match status" value="2"/>
</dbReference>
<dbReference type="InterPro" id="IPR027463">
    <property type="entry name" value="AcrB_DN_DC_subdom"/>
</dbReference>